<feature type="repeat" description="RCC1" evidence="1">
    <location>
        <begin position="5"/>
        <end position="56"/>
    </location>
</feature>
<dbReference type="SUPFAM" id="SSF50985">
    <property type="entry name" value="RCC1/BLIP-II"/>
    <property type="match status" value="1"/>
</dbReference>
<organism evidence="2 3">
    <name type="scientific">Anaeramoeba ignava</name>
    <name type="common">Anaerobic marine amoeba</name>
    <dbReference type="NCBI Taxonomy" id="1746090"/>
    <lineage>
        <taxon>Eukaryota</taxon>
        <taxon>Metamonada</taxon>
        <taxon>Anaeramoebidae</taxon>
        <taxon>Anaeramoeba</taxon>
    </lineage>
</organism>
<dbReference type="Proteomes" id="UP001149090">
    <property type="component" value="Unassembled WGS sequence"/>
</dbReference>
<protein>
    <recommendedName>
        <fullName evidence="4">Regulator of chromosome condensation 1/beta-lactamase-inhibitor protein II</fullName>
    </recommendedName>
</protein>
<dbReference type="InterPro" id="IPR051553">
    <property type="entry name" value="Ran_GTPase-activating"/>
</dbReference>
<dbReference type="PANTHER" id="PTHR45982:SF1">
    <property type="entry name" value="REGULATOR OF CHROMOSOME CONDENSATION"/>
    <property type="match status" value="1"/>
</dbReference>
<evidence type="ECO:0008006" key="4">
    <source>
        <dbReference type="Google" id="ProtNLM"/>
    </source>
</evidence>
<accession>A0A9Q0LRA2</accession>
<gene>
    <name evidence="2" type="ORF">M0811_06677</name>
</gene>
<proteinExistence type="predicted"/>
<dbReference type="OrthoDB" id="8068875at2759"/>
<evidence type="ECO:0000313" key="3">
    <source>
        <dbReference type="Proteomes" id="UP001149090"/>
    </source>
</evidence>
<dbReference type="InterPro" id="IPR000408">
    <property type="entry name" value="Reg_chr_condens"/>
</dbReference>
<reference evidence="2" key="1">
    <citation type="submission" date="2022-10" db="EMBL/GenBank/DDBJ databases">
        <title>Novel sulphate-reducing endosymbionts in the free-living metamonad Anaeramoeba.</title>
        <authorList>
            <person name="Jerlstrom-Hultqvist J."/>
            <person name="Cepicka I."/>
            <person name="Gallot-Lavallee L."/>
            <person name="Salas-Leiva D."/>
            <person name="Curtis B.A."/>
            <person name="Zahonova K."/>
            <person name="Pipaliya S."/>
            <person name="Dacks J."/>
            <person name="Roger A.J."/>
        </authorList>
    </citation>
    <scope>NUCLEOTIDE SEQUENCE</scope>
    <source>
        <strain evidence="2">BMAN</strain>
    </source>
</reference>
<dbReference type="OMA" id="SAGYMEY"/>
<dbReference type="EMBL" id="JAPDFW010000063">
    <property type="protein sequence ID" value="KAJ5075815.1"/>
    <property type="molecule type" value="Genomic_DNA"/>
</dbReference>
<feature type="repeat" description="RCC1" evidence="1">
    <location>
        <begin position="195"/>
        <end position="246"/>
    </location>
</feature>
<name>A0A9Q0LRA2_ANAIG</name>
<dbReference type="Pfam" id="PF00415">
    <property type="entry name" value="RCC1"/>
    <property type="match status" value="2"/>
</dbReference>
<comment type="caution">
    <text evidence="2">The sequence shown here is derived from an EMBL/GenBank/DDBJ whole genome shotgun (WGS) entry which is preliminary data.</text>
</comment>
<dbReference type="InterPro" id="IPR009091">
    <property type="entry name" value="RCC1/BLIP-II"/>
</dbReference>
<evidence type="ECO:0000256" key="1">
    <source>
        <dbReference type="PROSITE-ProRule" id="PRU00235"/>
    </source>
</evidence>
<dbReference type="PROSITE" id="PS50012">
    <property type="entry name" value="RCC1_3"/>
    <property type="match status" value="2"/>
</dbReference>
<sequence>MSENYFLYATGFNENGQLTLREKQIITYPQKIEQFGEKKVILIAPGYENVLYLLENNELQQFGISNENHSKFFEDKSQIKNIKAGQDHFIVLTEDGSVYWWKAANSNSIYNESTTPKSPSLVLLNFPVKEIIAGGHSSYFLLENGDLFGLGANNQHQISSQEKQFFDEPILISSNVERAFSGCYSHQVFFIKSNKKLYCRGYNQYGQLGTGNTKNQQKDFHLKFFRNQNIVDISCGYCHTLIWIDSGKTQSIYSAGYMEYNGLNQDSHSTKFKRLLKYQDKRIIQISSGSQFSYILIPNNEFIVFGWNDDGQLGTRDNVNIKQPKNNKLSRIPKTY</sequence>
<dbReference type="Gene3D" id="2.130.10.30">
    <property type="entry name" value="Regulator of chromosome condensation 1/beta-lactamase-inhibitor protein II"/>
    <property type="match status" value="2"/>
</dbReference>
<dbReference type="PANTHER" id="PTHR45982">
    <property type="entry name" value="REGULATOR OF CHROMOSOME CONDENSATION"/>
    <property type="match status" value="1"/>
</dbReference>
<keyword evidence="3" id="KW-1185">Reference proteome</keyword>
<dbReference type="AlphaFoldDB" id="A0A9Q0LRA2"/>
<evidence type="ECO:0000313" key="2">
    <source>
        <dbReference type="EMBL" id="KAJ5075815.1"/>
    </source>
</evidence>